<evidence type="ECO:0000256" key="1">
    <source>
        <dbReference type="ARBA" id="ARBA00022729"/>
    </source>
</evidence>
<dbReference type="Pfam" id="PF13505">
    <property type="entry name" value="OMP_b-brl"/>
    <property type="match status" value="1"/>
</dbReference>
<comment type="caution">
    <text evidence="4">The sequence shown here is derived from an EMBL/GenBank/DDBJ whole genome shotgun (WGS) entry which is preliminary data.</text>
</comment>
<dbReference type="Gene3D" id="2.40.160.20">
    <property type="match status" value="1"/>
</dbReference>
<evidence type="ECO:0000256" key="2">
    <source>
        <dbReference type="SAM" id="SignalP"/>
    </source>
</evidence>
<dbReference type="InterPro" id="IPR027385">
    <property type="entry name" value="Beta-barrel_OMP"/>
</dbReference>
<evidence type="ECO:0000313" key="4">
    <source>
        <dbReference type="EMBL" id="MFD1140371.1"/>
    </source>
</evidence>
<dbReference type="RefSeq" id="WP_265989558.1">
    <property type="nucleotide sequence ID" value="NZ_CP110973.1"/>
</dbReference>
<proteinExistence type="predicted"/>
<evidence type="ECO:0000313" key="5">
    <source>
        <dbReference type="Proteomes" id="UP001597116"/>
    </source>
</evidence>
<accession>A0ABW3Q8Q7</accession>
<organism evidence="4 5">
    <name type="scientific">Larkinella insperata</name>
    <dbReference type="NCBI Taxonomy" id="332158"/>
    <lineage>
        <taxon>Bacteria</taxon>
        <taxon>Pseudomonadati</taxon>
        <taxon>Bacteroidota</taxon>
        <taxon>Cytophagia</taxon>
        <taxon>Cytophagales</taxon>
        <taxon>Spirosomataceae</taxon>
        <taxon>Larkinella</taxon>
    </lineage>
</organism>
<dbReference type="InterPro" id="IPR011250">
    <property type="entry name" value="OMP/PagP_B-barrel"/>
</dbReference>
<name>A0ABW3Q8Q7_9BACT</name>
<dbReference type="SUPFAM" id="SSF56925">
    <property type="entry name" value="OMPA-like"/>
    <property type="match status" value="1"/>
</dbReference>
<keyword evidence="1 2" id="KW-0732">Signal</keyword>
<reference evidence="5" key="1">
    <citation type="journal article" date="2019" name="Int. J. Syst. Evol. Microbiol.">
        <title>The Global Catalogue of Microorganisms (GCM) 10K type strain sequencing project: providing services to taxonomists for standard genome sequencing and annotation.</title>
        <authorList>
            <consortium name="The Broad Institute Genomics Platform"/>
            <consortium name="The Broad Institute Genome Sequencing Center for Infectious Disease"/>
            <person name="Wu L."/>
            <person name="Ma J."/>
        </authorList>
    </citation>
    <scope>NUCLEOTIDE SEQUENCE [LARGE SCALE GENOMIC DNA]</scope>
    <source>
        <strain evidence="5">CCUG 55608</strain>
    </source>
</reference>
<protein>
    <submittedName>
        <fullName evidence="4">Outer membrane beta-barrel protein</fullName>
    </submittedName>
</protein>
<evidence type="ECO:0000259" key="3">
    <source>
        <dbReference type="Pfam" id="PF13505"/>
    </source>
</evidence>
<feature type="chain" id="PRO_5045497417" evidence="2">
    <location>
        <begin position="21"/>
        <end position="162"/>
    </location>
</feature>
<dbReference type="EMBL" id="JBHTLP010000002">
    <property type="protein sequence ID" value="MFD1140371.1"/>
    <property type="molecule type" value="Genomic_DNA"/>
</dbReference>
<gene>
    <name evidence="4" type="ORF">ACFQ4C_04595</name>
</gene>
<sequence>MRTVYVTALLFLAFLSNAVAQTEKGRWLVGAQVGDLAYRKMKNDLGNNFTVSLTPSVGYFLVKNLSIGVVVPVTVNNSDLGYSASYFSRSVGIGPSIQYYVGNVNVKPFVGLGYTYNWNYTKWSDPNPANESVSKGYDDNLTPSAGVAFFFNRNVLLSAGLS</sequence>
<feature type="signal peptide" evidence="2">
    <location>
        <begin position="1"/>
        <end position="20"/>
    </location>
</feature>
<keyword evidence="5" id="KW-1185">Reference proteome</keyword>
<dbReference type="Proteomes" id="UP001597116">
    <property type="component" value="Unassembled WGS sequence"/>
</dbReference>
<feature type="domain" description="Outer membrane protein beta-barrel" evidence="3">
    <location>
        <begin position="7"/>
        <end position="158"/>
    </location>
</feature>